<evidence type="ECO:0000256" key="5">
    <source>
        <dbReference type="ARBA" id="ARBA00049153"/>
    </source>
</evidence>
<dbReference type="InterPro" id="IPR031100">
    <property type="entry name" value="LOG_fam"/>
</dbReference>
<dbReference type="GO" id="GO:0005634">
    <property type="term" value="C:nucleus"/>
    <property type="evidence" value="ECO:0007669"/>
    <property type="project" value="TreeGrafter"/>
</dbReference>
<feature type="region of interest" description="Disordered" evidence="6">
    <location>
        <begin position="131"/>
        <end position="156"/>
    </location>
</feature>
<dbReference type="GO" id="GO:0009691">
    <property type="term" value="P:cytokinin biosynthetic process"/>
    <property type="evidence" value="ECO:0007669"/>
    <property type="project" value="UniProtKB-KW"/>
</dbReference>
<dbReference type="GO" id="GO:0016799">
    <property type="term" value="F:hydrolase activity, hydrolyzing N-glycosyl compounds"/>
    <property type="evidence" value="ECO:0007669"/>
    <property type="project" value="TreeGrafter"/>
</dbReference>
<dbReference type="EMBL" id="AMZH03007391">
    <property type="protein sequence ID" value="RRT61412.1"/>
    <property type="molecule type" value="Genomic_DNA"/>
</dbReference>
<evidence type="ECO:0000256" key="1">
    <source>
        <dbReference type="ARBA" id="ARBA00006763"/>
    </source>
</evidence>
<evidence type="ECO:0000256" key="2">
    <source>
        <dbReference type="ARBA" id="ARBA00012205"/>
    </source>
</evidence>
<dbReference type="PANTHER" id="PTHR31223">
    <property type="entry name" value="LOG FAMILY PROTEIN YJL055W"/>
    <property type="match status" value="1"/>
</dbReference>
<accession>A0A426ZBT9</accession>
<proteinExistence type="inferred from homology"/>
<dbReference type="Pfam" id="PF03641">
    <property type="entry name" value="Lysine_decarbox"/>
    <property type="match status" value="1"/>
</dbReference>
<evidence type="ECO:0000313" key="8">
    <source>
        <dbReference type="Proteomes" id="UP000287651"/>
    </source>
</evidence>
<dbReference type="AlphaFoldDB" id="A0A426ZBT9"/>
<dbReference type="EC" id="3.2.2.n1" evidence="2"/>
<dbReference type="Proteomes" id="UP000287651">
    <property type="component" value="Unassembled WGS sequence"/>
</dbReference>
<dbReference type="SUPFAM" id="SSF102405">
    <property type="entry name" value="MCP/YpsA-like"/>
    <property type="match status" value="1"/>
</dbReference>
<name>A0A426ZBT9_ENSVE</name>
<evidence type="ECO:0000256" key="3">
    <source>
        <dbReference type="ARBA" id="ARBA00022712"/>
    </source>
</evidence>
<evidence type="ECO:0000313" key="7">
    <source>
        <dbReference type="EMBL" id="RRT61412.1"/>
    </source>
</evidence>
<feature type="compositionally biased region" description="Basic and acidic residues" evidence="6">
    <location>
        <begin position="131"/>
        <end position="150"/>
    </location>
</feature>
<keyword evidence="3" id="KW-0203">Cytokinin biosynthesis</keyword>
<reference evidence="7 8" key="1">
    <citation type="journal article" date="2014" name="Agronomy (Basel)">
        <title>A Draft Genome Sequence for Ensete ventricosum, the Drought-Tolerant Tree Against Hunger.</title>
        <authorList>
            <person name="Harrison J."/>
            <person name="Moore K.A."/>
            <person name="Paszkiewicz K."/>
            <person name="Jones T."/>
            <person name="Grant M."/>
            <person name="Ambacheew D."/>
            <person name="Muzemil S."/>
            <person name="Studholme D.J."/>
        </authorList>
    </citation>
    <scope>NUCLEOTIDE SEQUENCE [LARGE SCALE GENOMIC DNA]</scope>
</reference>
<dbReference type="GO" id="GO:0005829">
    <property type="term" value="C:cytosol"/>
    <property type="evidence" value="ECO:0007669"/>
    <property type="project" value="TreeGrafter"/>
</dbReference>
<evidence type="ECO:0000256" key="4">
    <source>
        <dbReference type="ARBA" id="ARBA00047718"/>
    </source>
</evidence>
<comment type="catalytic activity">
    <reaction evidence="5">
        <text>9-ribosyl-trans-zeatin 5'-phosphate + H2O = trans-zeatin + D-ribose 5-phosphate</text>
        <dbReference type="Rhea" id="RHEA:48564"/>
        <dbReference type="ChEBI" id="CHEBI:15377"/>
        <dbReference type="ChEBI" id="CHEBI:16522"/>
        <dbReference type="ChEBI" id="CHEBI:78346"/>
        <dbReference type="ChEBI" id="CHEBI:87947"/>
        <dbReference type="EC" id="3.2.2.n1"/>
    </reaction>
</comment>
<comment type="catalytic activity">
    <reaction evidence="4">
        <text>N(6)-(dimethylallyl)adenosine 5'-phosphate + H2O = N(6)-dimethylallyladenine + D-ribose 5-phosphate</text>
        <dbReference type="Rhea" id="RHEA:48560"/>
        <dbReference type="ChEBI" id="CHEBI:15377"/>
        <dbReference type="ChEBI" id="CHEBI:17660"/>
        <dbReference type="ChEBI" id="CHEBI:57526"/>
        <dbReference type="ChEBI" id="CHEBI:78346"/>
        <dbReference type="EC" id="3.2.2.n1"/>
    </reaction>
</comment>
<organism evidence="7 8">
    <name type="scientific">Ensete ventricosum</name>
    <name type="common">Abyssinian banana</name>
    <name type="synonym">Musa ensete</name>
    <dbReference type="NCBI Taxonomy" id="4639"/>
    <lineage>
        <taxon>Eukaryota</taxon>
        <taxon>Viridiplantae</taxon>
        <taxon>Streptophyta</taxon>
        <taxon>Embryophyta</taxon>
        <taxon>Tracheophyta</taxon>
        <taxon>Spermatophyta</taxon>
        <taxon>Magnoliopsida</taxon>
        <taxon>Liliopsida</taxon>
        <taxon>Zingiberales</taxon>
        <taxon>Musaceae</taxon>
        <taxon>Ensete</taxon>
    </lineage>
</organism>
<dbReference type="Gene3D" id="3.40.50.450">
    <property type="match status" value="1"/>
</dbReference>
<comment type="caution">
    <text evidence="7">The sequence shown here is derived from an EMBL/GenBank/DDBJ whole genome shotgun (WGS) entry which is preliminary data.</text>
</comment>
<gene>
    <name evidence="7" type="ORF">B296_00013980</name>
</gene>
<sequence length="156" mass="17068">MVAVMCSGEISVPLIIIIDGNRLPPNSLLSSQCHSHIRLAKRESIGEVKVVADMHERKSEMAKHADAFIALPGETDCRPSTMTLSYMKDCVVLCCAGGVAERGWLLQQLARVVRQGSGGRIHRRVGEAHCGLGRERRGPHQENGGERDIAQRSCRS</sequence>
<protein>
    <recommendedName>
        <fullName evidence="2">cytokinin riboside 5'-monophosphate phosphoribohydrolase</fullName>
        <ecNumber evidence="2">3.2.2.n1</ecNumber>
    </recommendedName>
</protein>
<dbReference type="PANTHER" id="PTHR31223:SF51">
    <property type="entry name" value="CYTOKININ RIBOSIDE 5'-MONOPHOSPHATE PHOSPHORIBOHYDROLASE LOG4-RELATED"/>
    <property type="match status" value="1"/>
</dbReference>
<comment type="similarity">
    <text evidence="1">Belongs to the LOG family.</text>
</comment>
<evidence type="ECO:0000256" key="6">
    <source>
        <dbReference type="SAM" id="MobiDB-lite"/>
    </source>
</evidence>